<dbReference type="GO" id="GO:0003700">
    <property type="term" value="F:DNA-binding transcription factor activity"/>
    <property type="evidence" value="ECO:0007669"/>
    <property type="project" value="InterPro"/>
</dbReference>
<keyword evidence="4" id="KW-1185">Reference proteome</keyword>
<keyword evidence="3" id="KW-0238">DNA-binding</keyword>
<dbReference type="AlphaFoldDB" id="A0A1H1S450"/>
<reference evidence="3 4" key="1">
    <citation type="submission" date="2016-10" db="EMBL/GenBank/DDBJ databases">
        <authorList>
            <person name="de Groot N.N."/>
        </authorList>
    </citation>
    <scope>NUCLEOTIDE SEQUENCE [LARGE SCALE GENOMIC DNA]</scope>
    <source>
        <strain evidence="3 4">DSM 22126</strain>
    </source>
</reference>
<dbReference type="InterPro" id="IPR036388">
    <property type="entry name" value="WH-like_DNA-bd_sf"/>
</dbReference>
<dbReference type="InterPro" id="IPR036390">
    <property type="entry name" value="WH_DNA-bd_sf"/>
</dbReference>
<dbReference type="SUPFAM" id="SSF46785">
    <property type="entry name" value="Winged helix' DNA-binding domain"/>
    <property type="match status" value="1"/>
</dbReference>
<dbReference type="InterPro" id="IPR039422">
    <property type="entry name" value="MarR/SlyA-like"/>
</dbReference>
<evidence type="ECO:0000313" key="3">
    <source>
        <dbReference type="EMBL" id="SDS42683.1"/>
    </source>
</evidence>
<dbReference type="Proteomes" id="UP000185663">
    <property type="component" value="Chromosome I"/>
</dbReference>
<dbReference type="PANTHER" id="PTHR33164">
    <property type="entry name" value="TRANSCRIPTIONAL REGULATOR, MARR FAMILY"/>
    <property type="match status" value="1"/>
</dbReference>
<dbReference type="STRING" id="545619.SAMN04489860_1526"/>
<sequence>MPTATAGRDTMDSGTTGNGPMETWPTGRLLSHVTRRVEREWNAHLAGWSLNHASFPVLMHLLRGTMSQRELAERNGVTEQTMSRIVDRLDRHGHVTRELDPADHRRRVVTITPAGRTAAFAAAEPRASDRISSRGLDTEQIAALRGLLIQMATVDTRDEDGEER</sequence>
<dbReference type="RefSeq" id="WP_231959142.1">
    <property type="nucleotide sequence ID" value="NZ_LT629776.1"/>
</dbReference>
<organism evidence="3 4">
    <name type="scientific">Paraoerskovia marina</name>
    <dbReference type="NCBI Taxonomy" id="545619"/>
    <lineage>
        <taxon>Bacteria</taxon>
        <taxon>Bacillati</taxon>
        <taxon>Actinomycetota</taxon>
        <taxon>Actinomycetes</taxon>
        <taxon>Micrococcales</taxon>
        <taxon>Cellulomonadaceae</taxon>
        <taxon>Paraoerskovia</taxon>
    </lineage>
</organism>
<name>A0A1H1S450_9CELL</name>
<gene>
    <name evidence="3" type="ORF">SAMN04489860_1526</name>
</gene>
<feature type="region of interest" description="Disordered" evidence="1">
    <location>
        <begin position="1"/>
        <end position="25"/>
    </location>
</feature>
<proteinExistence type="predicted"/>
<dbReference type="PROSITE" id="PS50995">
    <property type="entry name" value="HTH_MARR_2"/>
    <property type="match status" value="1"/>
</dbReference>
<dbReference type="Gene3D" id="1.10.10.10">
    <property type="entry name" value="Winged helix-like DNA-binding domain superfamily/Winged helix DNA-binding domain"/>
    <property type="match status" value="1"/>
</dbReference>
<evidence type="ECO:0000313" key="4">
    <source>
        <dbReference type="Proteomes" id="UP000185663"/>
    </source>
</evidence>
<dbReference type="Pfam" id="PF12802">
    <property type="entry name" value="MarR_2"/>
    <property type="match status" value="1"/>
</dbReference>
<protein>
    <submittedName>
        <fullName evidence="3">DNA-binding transcriptional regulator, MarR family</fullName>
    </submittedName>
</protein>
<dbReference type="eggNOG" id="COG1846">
    <property type="taxonomic scope" value="Bacteria"/>
</dbReference>
<dbReference type="PANTHER" id="PTHR33164:SF43">
    <property type="entry name" value="HTH-TYPE TRANSCRIPTIONAL REPRESSOR YETL"/>
    <property type="match status" value="1"/>
</dbReference>
<dbReference type="InterPro" id="IPR000835">
    <property type="entry name" value="HTH_MarR-typ"/>
</dbReference>
<feature type="domain" description="HTH marR-type" evidence="2">
    <location>
        <begin position="23"/>
        <end position="153"/>
    </location>
</feature>
<accession>A0A1H1S450</accession>
<evidence type="ECO:0000256" key="1">
    <source>
        <dbReference type="SAM" id="MobiDB-lite"/>
    </source>
</evidence>
<dbReference type="PRINTS" id="PR00598">
    <property type="entry name" value="HTHMARR"/>
</dbReference>
<dbReference type="GO" id="GO:0003677">
    <property type="term" value="F:DNA binding"/>
    <property type="evidence" value="ECO:0007669"/>
    <property type="project" value="UniProtKB-KW"/>
</dbReference>
<dbReference type="SMART" id="SM00347">
    <property type="entry name" value="HTH_MARR"/>
    <property type="match status" value="1"/>
</dbReference>
<dbReference type="GO" id="GO:0006950">
    <property type="term" value="P:response to stress"/>
    <property type="evidence" value="ECO:0007669"/>
    <property type="project" value="TreeGrafter"/>
</dbReference>
<evidence type="ECO:0000259" key="2">
    <source>
        <dbReference type="PROSITE" id="PS50995"/>
    </source>
</evidence>
<dbReference type="EMBL" id="LT629776">
    <property type="protein sequence ID" value="SDS42683.1"/>
    <property type="molecule type" value="Genomic_DNA"/>
</dbReference>